<dbReference type="EMBL" id="KB307246">
    <property type="protein sequence ID" value="ELT99068.1"/>
    <property type="molecule type" value="Genomic_DNA"/>
</dbReference>
<dbReference type="HOGENOM" id="CLU_1078667_0_0_1"/>
<proteinExistence type="predicted"/>
<dbReference type="EnsemblMetazoa" id="CapteT197725">
    <property type="protein sequence ID" value="CapteP197725"/>
    <property type="gene ID" value="CapteG197725"/>
</dbReference>
<dbReference type="Proteomes" id="UP000014760">
    <property type="component" value="Unassembled WGS sequence"/>
</dbReference>
<sequence>MSSSVYGRKLNFYQKAKELLGIKGVRQSIVITNNPPTFPNLGVNDVIVPESVKLAFTIAPTSTATSSRTIVNNSRALVKKTTLKISGNEVVSIDDSDVFQCYMDLWKSGKGWSNALYQGINFSANKNVTLLRIGATYGDDGIAADKAVADTYGNRFFIHLDFELLESHMPFYQLALGDRLEVLCHCKMIVNASHTLWNVNLNVPARSMKGFLMLFEDPAAAFLRNSEAFYNPKIQKVEVTIEGVPNQLYSQGLCPHQI</sequence>
<reference evidence="3" key="1">
    <citation type="submission" date="2012-12" db="EMBL/GenBank/DDBJ databases">
        <authorList>
            <person name="Hellsten U."/>
            <person name="Grimwood J."/>
            <person name="Chapman J.A."/>
            <person name="Shapiro H."/>
            <person name="Aerts A."/>
            <person name="Otillar R.P."/>
            <person name="Terry A.Y."/>
            <person name="Boore J.L."/>
            <person name="Simakov O."/>
            <person name="Marletaz F."/>
            <person name="Cho S.-J."/>
            <person name="Edsinger-Gonzales E."/>
            <person name="Havlak P."/>
            <person name="Kuo D.-H."/>
            <person name="Larsson T."/>
            <person name="Lv J."/>
            <person name="Arendt D."/>
            <person name="Savage R."/>
            <person name="Osoegawa K."/>
            <person name="de Jong P."/>
            <person name="Lindberg D.R."/>
            <person name="Seaver E.C."/>
            <person name="Weisblat D.A."/>
            <person name="Putnam N.H."/>
            <person name="Grigoriev I.V."/>
            <person name="Rokhsar D.S."/>
        </authorList>
    </citation>
    <scope>NUCLEOTIDE SEQUENCE</scope>
    <source>
        <strain evidence="3">I ESC-2004</strain>
    </source>
</reference>
<reference evidence="1 3" key="2">
    <citation type="journal article" date="2013" name="Nature">
        <title>Insights into bilaterian evolution from three spiralian genomes.</title>
        <authorList>
            <person name="Simakov O."/>
            <person name="Marletaz F."/>
            <person name="Cho S.J."/>
            <person name="Edsinger-Gonzales E."/>
            <person name="Havlak P."/>
            <person name="Hellsten U."/>
            <person name="Kuo D.H."/>
            <person name="Larsson T."/>
            <person name="Lv J."/>
            <person name="Arendt D."/>
            <person name="Savage R."/>
            <person name="Osoegawa K."/>
            <person name="de Jong P."/>
            <person name="Grimwood J."/>
            <person name="Chapman J.A."/>
            <person name="Shapiro H."/>
            <person name="Aerts A."/>
            <person name="Otillar R.P."/>
            <person name="Terry A.Y."/>
            <person name="Boore J.L."/>
            <person name="Grigoriev I.V."/>
            <person name="Lindberg D.R."/>
            <person name="Seaver E.C."/>
            <person name="Weisblat D.A."/>
            <person name="Putnam N.H."/>
            <person name="Rokhsar D.S."/>
        </authorList>
    </citation>
    <scope>NUCLEOTIDE SEQUENCE</scope>
    <source>
        <strain evidence="1 3">I ESC-2004</strain>
    </source>
</reference>
<dbReference type="EMBL" id="AMQN01010190">
    <property type="status" value="NOT_ANNOTATED_CDS"/>
    <property type="molecule type" value="Genomic_DNA"/>
</dbReference>
<evidence type="ECO:0000313" key="3">
    <source>
        <dbReference type="Proteomes" id="UP000014760"/>
    </source>
</evidence>
<evidence type="ECO:0000313" key="1">
    <source>
        <dbReference type="EMBL" id="ELT99068.1"/>
    </source>
</evidence>
<keyword evidence="3" id="KW-1185">Reference proteome</keyword>
<dbReference type="AlphaFoldDB" id="R7TYR6"/>
<protein>
    <submittedName>
        <fullName evidence="1 2">Uncharacterized protein</fullName>
    </submittedName>
</protein>
<name>R7TYR6_CAPTE</name>
<organism evidence="1">
    <name type="scientific">Capitella teleta</name>
    <name type="common">Polychaete worm</name>
    <dbReference type="NCBI Taxonomy" id="283909"/>
    <lineage>
        <taxon>Eukaryota</taxon>
        <taxon>Metazoa</taxon>
        <taxon>Spiralia</taxon>
        <taxon>Lophotrochozoa</taxon>
        <taxon>Annelida</taxon>
        <taxon>Polychaeta</taxon>
        <taxon>Sedentaria</taxon>
        <taxon>Scolecida</taxon>
        <taxon>Capitellidae</taxon>
        <taxon>Capitella</taxon>
    </lineage>
</organism>
<evidence type="ECO:0000313" key="2">
    <source>
        <dbReference type="EnsemblMetazoa" id="CapteP197725"/>
    </source>
</evidence>
<dbReference type="OrthoDB" id="5989505at2759"/>
<accession>R7TYR6</accession>
<reference evidence="2" key="3">
    <citation type="submission" date="2015-06" db="UniProtKB">
        <authorList>
            <consortium name="EnsemblMetazoa"/>
        </authorList>
    </citation>
    <scope>IDENTIFICATION</scope>
</reference>
<gene>
    <name evidence="1" type="ORF">CAPTEDRAFT_197725</name>
</gene>